<dbReference type="EMBL" id="CAJPDS010000077">
    <property type="protein sequence ID" value="CAF9934760.1"/>
    <property type="molecule type" value="Genomic_DNA"/>
</dbReference>
<gene>
    <name evidence="10" type="ORF">HETSPECPRED_009347</name>
</gene>
<comment type="caution">
    <text evidence="10">The sequence shown here is derived from an EMBL/GenBank/DDBJ whole genome shotgun (WGS) entry which is preliminary data.</text>
</comment>
<evidence type="ECO:0000256" key="7">
    <source>
        <dbReference type="ARBA" id="ARBA00023049"/>
    </source>
</evidence>
<keyword evidence="11" id="KW-1185">Reference proteome</keyword>
<dbReference type="AlphaFoldDB" id="A0A8H3IYS0"/>
<evidence type="ECO:0000259" key="9">
    <source>
        <dbReference type="Pfam" id="PF05572"/>
    </source>
</evidence>
<sequence length="261" mass="27650">MAAVIGEKPIVFRCGSENPPADILAQAAAMSHAPTPLAAQSINIQTYFHVVTTQAKAGSVTQTQLNNQLAVLNRSYGPSGISFTLVSSDFTVNNNWATGNYDSQMKPALRKGTYASLNVYFLSDLGNGLLGICNFPTNASPGSSAYNQDGCDVLAGSVPGGNVANYDQGGSATHEIGHWFGLFHVFQGQSCTGAGDSVSDTPIQKVATSGCPASQDSCPSQSGLDNIHNYMDYSYDSCYTLFTAGQTTRMQQMYNMYRAGK</sequence>
<dbReference type="GO" id="GO:0006508">
    <property type="term" value="P:proteolysis"/>
    <property type="evidence" value="ECO:0007669"/>
    <property type="project" value="UniProtKB-KW"/>
</dbReference>
<evidence type="ECO:0000256" key="2">
    <source>
        <dbReference type="ARBA" id="ARBA00022670"/>
    </source>
</evidence>
<evidence type="ECO:0000256" key="3">
    <source>
        <dbReference type="ARBA" id="ARBA00022723"/>
    </source>
</evidence>
<name>A0A8H3IYS0_9LECA</name>
<evidence type="ECO:0000256" key="8">
    <source>
        <dbReference type="ARBA" id="ARBA00023157"/>
    </source>
</evidence>
<evidence type="ECO:0000256" key="4">
    <source>
        <dbReference type="ARBA" id="ARBA00022729"/>
    </source>
</evidence>
<dbReference type="Gene3D" id="3.40.390.10">
    <property type="entry name" value="Collagenase (Catalytic Domain)"/>
    <property type="match status" value="1"/>
</dbReference>
<dbReference type="SUPFAM" id="SSF55486">
    <property type="entry name" value="Metalloproteases ('zincins'), catalytic domain"/>
    <property type="match status" value="1"/>
</dbReference>
<evidence type="ECO:0000313" key="10">
    <source>
        <dbReference type="EMBL" id="CAF9934760.1"/>
    </source>
</evidence>
<keyword evidence="6" id="KW-0862">Zinc</keyword>
<organism evidence="10 11">
    <name type="scientific">Heterodermia speciosa</name>
    <dbReference type="NCBI Taxonomy" id="116794"/>
    <lineage>
        <taxon>Eukaryota</taxon>
        <taxon>Fungi</taxon>
        <taxon>Dikarya</taxon>
        <taxon>Ascomycota</taxon>
        <taxon>Pezizomycotina</taxon>
        <taxon>Lecanoromycetes</taxon>
        <taxon>OSLEUM clade</taxon>
        <taxon>Lecanoromycetidae</taxon>
        <taxon>Caliciales</taxon>
        <taxon>Physciaceae</taxon>
        <taxon>Heterodermia</taxon>
    </lineage>
</organism>
<dbReference type="PANTHER" id="PTHR47466">
    <property type="match status" value="1"/>
</dbReference>
<dbReference type="OrthoDB" id="536211at2759"/>
<feature type="domain" description="Peptidase M43 pregnancy-associated plasma-A" evidence="9">
    <location>
        <begin position="116"/>
        <end position="253"/>
    </location>
</feature>
<keyword evidence="3" id="KW-0479">Metal-binding</keyword>
<dbReference type="PANTHER" id="PTHR47466:SF1">
    <property type="entry name" value="METALLOPROTEASE MEP1 (AFU_ORTHOLOGUE AFUA_1G07730)-RELATED"/>
    <property type="match status" value="1"/>
</dbReference>
<evidence type="ECO:0000256" key="6">
    <source>
        <dbReference type="ARBA" id="ARBA00022833"/>
    </source>
</evidence>
<keyword evidence="4" id="KW-0732">Signal</keyword>
<protein>
    <recommendedName>
        <fullName evidence="9">Peptidase M43 pregnancy-associated plasma-A domain-containing protein</fullName>
    </recommendedName>
</protein>
<dbReference type="InterPro" id="IPR008754">
    <property type="entry name" value="Peptidase_M43"/>
</dbReference>
<keyword evidence="7" id="KW-0482">Metalloprotease</keyword>
<proteinExistence type="inferred from homology"/>
<reference evidence="10" key="1">
    <citation type="submission" date="2021-03" db="EMBL/GenBank/DDBJ databases">
        <authorList>
            <person name="Tagirdzhanova G."/>
        </authorList>
    </citation>
    <scope>NUCLEOTIDE SEQUENCE</scope>
</reference>
<dbReference type="InterPro" id="IPR024079">
    <property type="entry name" value="MetalloPept_cat_dom_sf"/>
</dbReference>
<keyword evidence="5" id="KW-0378">Hydrolase</keyword>
<comment type="similarity">
    <text evidence="1">Belongs to the peptidase M43B family.</text>
</comment>
<evidence type="ECO:0000256" key="5">
    <source>
        <dbReference type="ARBA" id="ARBA00022801"/>
    </source>
</evidence>
<dbReference type="Proteomes" id="UP000664521">
    <property type="component" value="Unassembled WGS sequence"/>
</dbReference>
<keyword evidence="8" id="KW-1015">Disulfide bond</keyword>
<dbReference type="GO" id="GO:0008237">
    <property type="term" value="F:metallopeptidase activity"/>
    <property type="evidence" value="ECO:0007669"/>
    <property type="project" value="UniProtKB-KW"/>
</dbReference>
<evidence type="ECO:0000313" key="11">
    <source>
        <dbReference type="Proteomes" id="UP000664521"/>
    </source>
</evidence>
<dbReference type="GO" id="GO:0046872">
    <property type="term" value="F:metal ion binding"/>
    <property type="evidence" value="ECO:0007669"/>
    <property type="project" value="UniProtKB-KW"/>
</dbReference>
<keyword evidence="2" id="KW-0645">Protease</keyword>
<dbReference type="CDD" id="cd04275">
    <property type="entry name" value="ZnMc_pappalysin_like"/>
    <property type="match status" value="1"/>
</dbReference>
<accession>A0A8H3IYS0</accession>
<evidence type="ECO:0000256" key="1">
    <source>
        <dbReference type="ARBA" id="ARBA00008721"/>
    </source>
</evidence>
<dbReference type="Pfam" id="PF05572">
    <property type="entry name" value="Peptidase_M43"/>
    <property type="match status" value="1"/>
</dbReference>